<name>A0AAW8TMN9_9ENTE</name>
<evidence type="ECO:0000256" key="1">
    <source>
        <dbReference type="ARBA" id="ARBA00001933"/>
    </source>
</evidence>
<dbReference type="InterPro" id="IPR015424">
    <property type="entry name" value="PyrdxlP-dep_Trfase"/>
</dbReference>
<dbReference type="EMBL" id="JARPYT010000018">
    <property type="protein sequence ID" value="MDT2638108.1"/>
    <property type="molecule type" value="Genomic_DNA"/>
</dbReference>
<evidence type="ECO:0000313" key="9">
    <source>
        <dbReference type="Proteomes" id="UP001245561"/>
    </source>
</evidence>
<dbReference type="AlphaFoldDB" id="A0AAW8TMN9"/>
<dbReference type="GO" id="GO:0047804">
    <property type="term" value="F:cysteine-S-conjugate beta-lyase activity"/>
    <property type="evidence" value="ECO:0007669"/>
    <property type="project" value="UniProtKB-EC"/>
</dbReference>
<gene>
    <name evidence="8" type="ORF">P7D36_11450</name>
    <name evidence="7" type="ORF">P7D39_09080</name>
</gene>
<organism evidence="8 9">
    <name type="scientific">Enterococcus dongliensis</name>
    <dbReference type="NCBI Taxonomy" id="2559925"/>
    <lineage>
        <taxon>Bacteria</taxon>
        <taxon>Bacillati</taxon>
        <taxon>Bacillota</taxon>
        <taxon>Bacilli</taxon>
        <taxon>Lactobacillales</taxon>
        <taxon>Enterococcaceae</taxon>
        <taxon>Enterococcus</taxon>
    </lineage>
</organism>
<comment type="similarity">
    <text evidence="5">Belongs to the class-II pyridoxal-phosphate-dependent aminotransferase family. MalY/PatB cystathionine beta-lyase subfamily.</text>
</comment>
<dbReference type="GO" id="GO:0008483">
    <property type="term" value="F:transaminase activity"/>
    <property type="evidence" value="ECO:0007669"/>
    <property type="project" value="UniProtKB-KW"/>
</dbReference>
<sequence length="399" mass="46112">MEATEFVQNYYQKRYQTDSLKWDGLEERYGDGKLLPLWVADMDFSVPPFVQETLKKRIDHGIFGYSLVPTSYFSAYEGWQRRHEQTAFQKDWLHFTTGVVQGLYDLISCFTEEDDQIIIQPPVYYPFFDAIKKQKRQLVTSNLVETKAGYQMDLAGFENQLINNNVKLFILCSPHNPVGRVWTKAELTEVFRLCKENDVLVISDEIHSDLILPGYSFVSAVTIAEELNFLDHLIVCNAPSKTFNLAALLNAHIWLPDKDLQIQYQDWANKHRQTENSVLGQLAGLTAYDKGDDWLQSLLSVINQNYQLLKEQLGKNIPEIKVHDLQGTYLAWLDLRNWLKTPETKSFIQEQAGLAIDYGEWFSAETKGFIRINLATSSDNIKFTLNRLYEVNRKIKGGK</sequence>
<proteinExistence type="inferred from homology"/>
<evidence type="ECO:0000313" key="7">
    <source>
        <dbReference type="EMBL" id="MDT2597155.1"/>
    </source>
</evidence>
<dbReference type="CDD" id="cd00609">
    <property type="entry name" value="AAT_like"/>
    <property type="match status" value="1"/>
</dbReference>
<dbReference type="Gene3D" id="3.40.640.10">
    <property type="entry name" value="Type I PLP-dependent aspartate aminotransferase-like (Major domain)"/>
    <property type="match status" value="1"/>
</dbReference>
<dbReference type="InterPro" id="IPR015422">
    <property type="entry name" value="PyrdxlP-dep_Trfase_small"/>
</dbReference>
<evidence type="ECO:0000313" key="10">
    <source>
        <dbReference type="Proteomes" id="UP001256547"/>
    </source>
</evidence>
<dbReference type="InterPro" id="IPR027619">
    <property type="entry name" value="C-S_lyase_PatB-like"/>
</dbReference>
<dbReference type="InterPro" id="IPR051798">
    <property type="entry name" value="Class-II_PLP-Dep_Aminotrans"/>
</dbReference>
<protein>
    <recommendedName>
        <fullName evidence="2">cysteine-S-conjugate beta-lyase</fullName>
        <ecNumber evidence="2">4.4.1.13</ecNumber>
    </recommendedName>
</protein>
<keyword evidence="8" id="KW-0032">Aminotransferase</keyword>
<keyword evidence="4" id="KW-0456">Lyase</keyword>
<dbReference type="PANTHER" id="PTHR43525">
    <property type="entry name" value="PROTEIN MALY"/>
    <property type="match status" value="1"/>
</dbReference>
<evidence type="ECO:0000313" key="8">
    <source>
        <dbReference type="EMBL" id="MDT2638108.1"/>
    </source>
</evidence>
<keyword evidence="3" id="KW-0663">Pyridoxal phosphate</keyword>
<evidence type="ECO:0000259" key="6">
    <source>
        <dbReference type="Pfam" id="PF00155"/>
    </source>
</evidence>
<dbReference type="InterPro" id="IPR015421">
    <property type="entry name" value="PyrdxlP-dep_Trfase_major"/>
</dbReference>
<evidence type="ECO:0000256" key="5">
    <source>
        <dbReference type="ARBA" id="ARBA00037974"/>
    </source>
</evidence>
<feature type="domain" description="Aminotransferase class I/classII large" evidence="6">
    <location>
        <begin position="79"/>
        <end position="382"/>
    </location>
</feature>
<dbReference type="NCBIfam" id="TIGR04350">
    <property type="entry name" value="C_S_lyase_PatB"/>
    <property type="match status" value="1"/>
</dbReference>
<keyword evidence="8" id="KW-0808">Transferase</keyword>
<evidence type="ECO:0000256" key="3">
    <source>
        <dbReference type="ARBA" id="ARBA00022898"/>
    </source>
</evidence>
<keyword evidence="10" id="KW-1185">Reference proteome</keyword>
<dbReference type="SUPFAM" id="SSF53383">
    <property type="entry name" value="PLP-dependent transferases"/>
    <property type="match status" value="1"/>
</dbReference>
<dbReference type="InterPro" id="IPR004839">
    <property type="entry name" value="Aminotransferase_I/II_large"/>
</dbReference>
<dbReference type="Proteomes" id="UP001256547">
    <property type="component" value="Unassembled WGS sequence"/>
</dbReference>
<dbReference type="GO" id="GO:0030170">
    <property type="term" value="F:pyridoxal phosphate binding"/>
    <property type="evidence" value="ECO:0007669"/>
    <property type="project" value="InterPro"/>
</dbReference>
<dbReference type="EC" id="4.4.1.13" evidence="2"/>
<dbReference type="EMBL" id="JARPYR010000016">
    <property type="protein sequence ID" value="MDT2597155.1"/>
    <property type="molecule type" value="Genomic_DNA"/>
</dbReference>
<dbReference type="Proteomes" id="UP001245561">
    <property type="component" value="Unassembled WGS sequence"/>
</dbReference>
<dbReference type="RefSeq" id="WP_311859770.1">
    <property type="nucleotide sequence ID" value="NZ_JARPYR010000016.1"/>
</dbReference>
<dbReference type="Pfam" id="PF00155">
    <property type="entry name" value="Aminotran_1_2"/>
    <property type="match status" value="1"/>
</dbReference>
<comment type="caution">
    <text evidence="8">The sequence shown here is derived from an EMBL/GenBank/DDBJ whole genome shotgun (WGS) entry which is preliminary data.</text>
</comment>
<dbReference type="PANTHER" id="PTHR43525:SF1">
    <property type="entry name" value="PROTEIN MALY"/>
    <property type="match status" value="1"/>
</dbReference>
<comment type="cofactor">
    <cofactor evidence="1">
        <name>pyridoxal 5'-phosphate</name>
        <dbReference type="ChEBI" id="CHEBI:597326"/>
    </cofactor>
</comment>
<reference evidence="8 10" key="1">
    <citation type="submission" date="2023-03" db="EMBL/GenBank/DDBJ databases">
        <authorList>
            <person name="Shen W."/>
            <person name="Cai J."/>
        </authorList>
    </citation>
    <scope>NUCLEOTIDE SEQUENCE</scope>
    <source>
        <strain evidence="8">P55-2</strain>
        <strain evidence="7 10">P72-2</strain>
    </source>
</reference>
<accession>A0AAW8TMN9</accession>
<dbReference type="Gene3D" id="3.90.1150.10">
    <property type="entry name" value="Aspartate Aminotransferase, domain 1"/>
    <property type="match status" value="1"/>
</dbReference>
<evidence type="ECO:0000256" key="4">
    <source>
        <dbReference type="ARBA" id="ARBA00023239"/>
    </source>
</evidence>
<evidence type="ECO:0000256" key="2">
    <source>
        <dbReference type="ARBA" id="ARBA00012224"/>
    </source>
</evidence>